<feature type="chain" id="PRO_5040133814" evidence="4">
    <location>
        <begin position="24"/>
        <end position="461"/>
    </location>
</feature>
<dbReference type="PANTHER" id="PTHR46093:SF18">
    <property type="entry name" value="FIBRONECTIN TYPE-III DOMAIN-CONTAINING PROTEIN"/>
    <property type="match status" value="1"/>
</dbReference>
<comment type="caution">
    <text evidence="5">The sequence shown here is derived from an EMBL/GenBank/DDBJ whole genome shotgun (WGS) entry which is preliminary data.</text>
</comment>
<keyword evidence="4" id="KW-0732">Signal</keyword>
<name>A0A9N9GKS7_9GLOM</name>
<dbReference type="SUPFAM" id="SSF117281">
    <property type="entry name" value="Kelch motif"/>
    <property type="match status" value="1"/>
</dbReference>
<dbReference type="PANTHER" id="PTHR46093">
    <property type="entry name" value="ACYL-COA-BINDING DOMAIN-CONTAINING PROTEIN 5"/>
    <property type="match status" value="1"/>
</dbReference>
<keyword evidence="6" id="KW-1185">Reference proteome</keyword>
<keyword evidence="3" id="KW-0472">Membrane</keyword>
<reference evidence="5" key="1">
    <citation type="submission" date="2021-06" db="EMBL/GenBank/DDBJ databases">
        <authorList>
            <person name="Kallberg Y."/>
            <person name="Tangrot J."/>
            <person name="Rosling A."/>
        </authorList>
    </citation>
    <scope>NUCLEOTIDE SEQUENCE</scope>
    <source>
        <strain evidence="5">UK204</strain>
    </source>
</reference>
<keyword evidence="2" id="KW-0677">Repeat</keyword>
<dbReference type="Pfam" id="PF24681">
    <property type="entry name" value="Kelch_KLHDC2_KLHL20_DRC7"/>
    <property type="match status" value="1"/>
</dbReference>
<feature type="transmembrane region" description="Helical" evidence="3">
    <location>
        <begin position="349"/>
        <end position="375"/>
    </location>
</feature>
<evidence type="ECO:0000256" key="2">
    <source>
        <dbReference type="ARBA" id="ARBA00022737"/>
    </source>
</evidence>
<sequence length="461" mass="51212">MFMCHNCIKQFLIALLSLILVESAIKDARFDHSSAIIKDRLYILGGSTTPDLSHASSDIFYLDLKNSFNTFSPTWIGITINLVNELTLASATTSKDYIILFGGESNGVKNNPINVFDVSVQQWINPTIRGEEPGSRIGVDIVSGEGNKVYIYGGNKYSDSGQYIWFEELRILNALDFSWEPMIPGEPRALYTSVLLHGGVIAFIGGYVRKLENGQFSRSLVEMNEITLFNTFEAKWYKEIAGGEIIEKRHSHSAVITSDGRIIIYGGSSDTLRMVMPVLAVLKTESFEWSVPVQMFGPDLPPPLTRHTADLYMNYMIVAFDTNNYQWITSYSYSNASTSTIPPQRKSDISAGLIVGVVSAGIAFTIIIIIAGVFIHRKIWNRSDGVIPTPGSNEYGNTAIRNSIVTVDDSNIDINNINRYSVATDASASQVSNFRMSRPISTVYIPNTSPHPSRVSYRQYN</sequence>
<dbReference type="InterPro" id="IPR011043">
    <property type="entry name" value="Gal_Oxase/kelch_b-propeller"/>
</dbReference>
<dbReference type="SUPFAM" id="SSF50965">
    <property type="entry name" value="Galactose oxidase, central domain"/>
    <property type="match status" value="1"/>
</dbReference>
<evidence type="ECO:0000256" key="3">
    <source>
        <dbReference type="SAM" id="Phobius"/>
    </source>
</evidence>
<evidence type="ECO:0000256" key="1">
    <source>
        <dbReference type="ARBA" id="ARBA00022441"/>
    </source>
</evidence>
<dbReference type="Proteomes" id="UP000789570">
    <property type="component" value="Unassembled WGS sequence"/>
</dbReference>
<dbReference type="AlphaFoldDB" id="A0A9N9GKS7"/>
<gene>
    <name evidence="5" type="ORF">FCALED_LOCUS8969</name>
</gene>
<dbReference type="Gene3D" id="2.120.10.80">
    <property type="entry name" value="Kelch-type beta propeller"/>
    <property type="match status" value="2"/>
</dbReference>
<protein>
    <submittedName>
        <fullName evidence="5">9884_t:CDS:1</fullName>
    </submittedName>
</protein>
<evidence type="ECO:0000313" key="5">
    <source>
        <dbReference type="EMBL" id="CAG8608927.1"/>
    </source>
</evidence>
<feature type="signal peptide" evidence="4">
    <location>
        <begin position="1"/>
        <end position="23"/>
    </location>
</feature>
<dbReference type="OrthoDB" id="432528at2759"/>
<keyword evidence="1" id="KW-0880">Kelch repeat</keyword>
<accession>A0A9N9GKS7</accession>
<proteinExistence type="predicted"/>
<keyword evidence="3" id="KW-0812">Transmembrane</keyword>
<evidence type="ECO:0000256" key="4">
    <source>
        <dbReference type="SAM" id="SignalP"/>
    </source>
</evidence>
<dbReference type="EMBL" id="CAJVPQ010002804">
    <property type="protein sequence ID" value="CAG8608927.1"/>
    <property type="molecule type" value="Genomic_DNA"/>
</dbReference>
<dbReference type="InterPro" id="IPR015915">
    <property type="entry name" value="Kelch-typ_b-propeller"/>
</dbReference>
<keyword evidence="3" id="KW-1133">Transmembrane helix</keyword>
<evidence type="ECO:0000313" key="6">
    <source>
        <dbReference type="Proteomes" id="UP000789570"/>
    </source>
</evidence>
<organism evidence="5 6">
    <name type="scientific">Funneliformis caledonium</name>
    <dbReference type="NCBI Taxonomy" id="1117310"/>
    <lineage>
        <taxon>Eukaryota</taxon>
        <taxon>Fungi</taxon>
        <taxon>Fungi incertae sedis</taxon>
        <taxon>Mucoromycota</taxon>
        <taxon>Glomeromycotina</taxon>
        <taxon>Glomeromycetes</taxon>
        <taxon>Glomerales</taxon>
        <taxon>Glomeraceae</taxon>
        <taxon>Funneliformis</taxon>
    </lineage>
</organism>